<comment type="similarity">
    <text evidence="2">Belongs to the SLC29A/ENT transporter (TC 2.A.57) family.</text>
</comment>
<evidence type="ECO:0000256" key="6">
    <source>
        <dbReference type="ARBA" id="ARBA00023136"/>
    </source>
</evidence>
<dbReference type="SUPFAM" id="SSF103473">
    <property type="entry name" value="MFS general substrate transporter"/>
    <property type="match status" value="1"/>
</dbReference>
<feature type="transmembrane region" description="Helical" evidence="7">
    <location>
        <begin position="194"/>
        <end position="212"/>
    </location>
</feature>
<dbReference type="GO" id="GO:0005337">
    <property type="term" value="F:nucleoside transmembrane transporter activity"/>
    <property type="evidence" value="ECO:0007669"/>
    <property type="project" value="InterPro"/>
</dbReference>
<feature type="transmembrane region" description="Helical" evidence="7">
    <location>
        <begin position="156"/>
        <end position="174"/>
    </location>
</feature>
<reference evidence="8" key="2">
    <citation type="submission" date="2019-06" db="EMBL/GenBank/DDBJ databases">
        <title>Genomics analysis of Aphanomyces spp. identifies a new class of oomycete effector associated with host adaptation.</title>
        <authorList>
            <person name="Gaulin E."/>
        </authorList>
    </citation>
    <scope>NUCLEOTIDE SEQUENCE</scope>
    <source>
        <strain evidence="8">CBS 578.67</strain>
    </source>
</reference>
<feature type="transmembrane region" description="Helical" evidence="7">
    <location>
        <begin position="27"/>
        <end position="45"/>
    </location>
</feature>
<evidence type="ECO:0000256" key="3">
    <source>
        <dbReference type="ARBA" id="ARBA00022448"/>
    </source>
</evidence>
<dbReference type="GO" id="GO:0005886">
    <property type="term" value="C:plasma membrane"/>
    <property type="evidence" value="ECO:0007669"/>
    <property type="project" value="TreeGrafter"/>
</dbReference>
<dbReference type="InterPro" id="IPR036259">
    <property type="entry name" value="MFS_trans_sf"/>
</dbReference>
<keyword evidence="10" id="KW-1185">Reference proteome</keyword>
<feature type="transmembrane region" description="Helical" evidence="7">
    <location>
        <begin position="65"/>
        <end position="84"/>
    </location>
</feature>
<feature type="transmembrane region" description="Helical" evidence="7">
    <location>
        <begin position="344"/>
        <end position="367"/>
    </location>
</feature>
<evidence type="ECO:0000313" key="8">
    <source>
        <dbReference type="EMBL" id="KAF0700115.1"/>
    </source>
</evidence>
<evidence type="ECO:0000313" key="10">
    <source>
        <dbReference type="Proteomes" id="UP000332933"/>
    </source>
</evidence>
<dbReference type="PANTHER" id="PTHR10332">
    <property type="entry name" value="EQUILIBRATIVE NUCLEOSIDE TRANSPORTER"/>
    <property type="match status" value="1"/>
</dbReference>
<evidence type="ECO:0000256" key="1">
    <source>
        <dbReference type="ARBA" id="ARBA00004141"/>
    </source>
</evidence>
<feature type="transmembrane region" description="Helical" evidence="7">
    <location>
        <begin position="284"/>
        <end position="305"/>
    </location>
</feature>
<dbReference type="Proteomes" id="UP000332933">
    <property type="component" value="Unassembled WGS sequence"/>
</dbReference>
<feature type="transmembrane region" description="Helical" evidence="7">
    <location>
        <begin position="252"/>
        <end position="269"/>
    </location>
</feature>
<feature type="transmembrane region" description="Helical" evidence="7">
    <location>
        <begin position="126"/>
        <end position="149"/>
    </location>
</feature>
<keyword evidence="3" id="KW-0813">Transport</keyword>
<dbReference type="PANTHER" id="PTHR10332:SF10">
    <property type="entry name" value="EQUILIBRATIVE NUCLEOSIDE TRANSPORTER 4"/>
    <property type="match status" value="1"/>
</dbReference>
<proteinExistence type="inferred from homology"/>
<feature type="transmembrane region" description="Helical" evidence="7">
    <location>
        <begin position="317"/>
        <end position="338"/>
    </location>
</feature>
<evidence type="ECO:0000256" key="4">
    <source>
        <dbReference type="ARBA" id="ARBA00022692"/>
    </source>
</evidence>
<dbReference type="EMBL" id="VJMH01005137">
    <property type="protein sequence ID" value="KAF0700115.1"/>
    <property type="molecule type" value="Genomic_DNA"/>
</dbReference>
<comment type="subcellular location">
    <subcellularLocation>
        <location evidence="1">Membrane</location>
        <topology evidence="1">Multi-pass membrane protein</topology>
    </subcellularLocation>
</comment>
<dbReference type="Pfam" id="PF01733">
    <property type="entry name" value="Nucleoside_tran"/>
    <property type="match status" value="1"/>
</dbReference>
<accession>A0A485KMN0</accession>
<feature type="transmembrane region" description="Helical" evidence="7">
    <location>
        <begin position="96"/>
        <end position="114"/>
    </location>
</feature>
<keyword evidence="5 7" id="KW-1133">Transmembrane helix</keyword>
<sequence length="403" mass="43858">MASPIASFTLDSHVKSDDHDDEPHTPWLLIVVVAVIGIGYLFPFSALTQPVDYWSVLFPDFNIEFAITCVFLYTNLVTLGLLVAFGSTDISYTRRIVGGFIGQFLVLVFVPLEYHLFSTETAHKVAILAATAVAAIATAFLDSCVIALVATYPLSAQAALQFGVGFSTLIGAMYRDLTKLAFPTTAVVTSSALYFYIGAVTVGVCIGAYFVLLRLRASHTVGCGHESGLLHDSVAEGPNRWSVLRKCVRNQVQISLLFFTTLCLWPPLVTEMRSFNCPELQATGWWPLLLLTSFAVADCLGRLLVSYRCGLTKDNIWKPIVVRMLLVPCIVLTVRGVWFTHDAWSVLFVTLLGFTNGYHGSLAIIFVSDCVEATERGIAGTFTGFFLSAGLVLGSTVGLLLPK</sequence>
<dbReference type="InterPro" id="IPR002259">
    <property type="entry name" value="Eqnu_transpt"/>
</dbReference>
<dbReference type="AlphaFoldDB" id="A0A485KMN0"/>
<keyword evidence="4 7" id="KW-0812">Transmembrane</keyword>
<evidence type="ECO:0000256" key="5">
    <source>
        <dbReference type="ARBA" id="ARBA00022989"/>
    </source>
</evidence>
<reference evidence="9 10" key="1">
    <citation type="submission" date="2019-03" db="EMBL/GenBank/DDBJ databases">
        <authorList>
            <person name="Gaulin E."/>
            <person name="Dumas B."/>
        </authorList>
    </citation>
    <scope>NUCLEOTIDE SEQUENCE [LARGE SCALE GENOMIC DNA]</scope>
    <source>
        <strain evidence="9">CBS 568.67</strain>
    </source>
</reference>
<dbReference type="Gene3D" id="1.20.1250.20">
    <property type="entry name" value="MFS general substrate transporter like domains"/>
    <property type="match status" value="1"/>
</dbReference>
<name>A0A485KMN0_9STRA</name>
<evidence type="ECO:0000256" key="7">
    <source>
        <dbReference type="SAM" id="Phobius"/>
    </source>
</evidence>
<gene>
    <name evidence="9" type="primary">Aste57867_9346</name>
    <name evidence="8" type="ORF">As57867_009310</name>
    <name evidence="9" type="ORF">ASTE57867_9346</name>
</gene>
<evidence type="ECO:0000256" key="2">
    <source>
        <dbReference type="ARBA" id="ARBA00007965"/>
    </source>
</evidence>
<feature type="transmembrane region" description="Helical" evidence="7">
    <location>
        <begin position="379"/>
        <end position="401"/>
    </location>
</feature>
<organism evidence="9 10">
    <name type="scientific">Aphanomyces stellatus</name>
    <dbReference type="NCBI Taxonomy" id="120398"/>
    <lineage>
        <taxon>Eukaryota</taxon>
        <taxon>Sar</taxon>
        <taxon>Stramenopiles</taxon>
        <taxon>Oomycota</taxon>
        <taxon>Saprolegniomycetes</taxon>
        <taxon>Saprolegniales</taxon>
        <taxon>Verrucalvaceae</taxon>
        <taxon>Aphanomyces</taxon>
    </lineage>
</organism>
<evidence type="ECO:0000313" key="9">
    <source>
        <dbReference type="EMBL" id="VFT86227.1"/>
    </source>
</evidence>
<keyword evidence="6 7" id="KW-0472">Membrane</keyword>
<dbReference type="OrthoDB" id="1856718at2759"/>
<dbReference type="EMBL" id="CAADRA010005158">
    <property type="protein sequence ID" value="VFT86227.1"/>
    <property type="molecule type" value="Genomic_DNA"/>
</dbReference>
<protein>
    <submittedName>
        <fullName evidence="9">Aste57867_9346 protein</fullName>
    </submittedName>
</protein>